<dbReference type="AlphaFoldDB" id="A0A2M4DM25"/>
<evidence type="ECO:0000313" key="1">
    <source>
        <dbReference type="EMBL" id="MBW78607.1"/>
    </source>
</evidence>
<organism evidence="1">
    <name type="scientific">Anopheles darlingi</name>
    <name type="common">Mosquito</name>
    <dbReference type="NCBI Taxonomy" id="43151"/>
    <lineage>
        <taxon>Eukaryota</taxon>
        <taxon>Metazoa</taxon>
        <taxon>Ecdysozoa</taxon>
        <taxon>Arthropoda</taxon>
        <taxon>Hexapoda</taxon>
        <taxon>Insecta</taxon>
        <taxon>Pterygota</taxon>
        <taxon>Neoptera</taxon>
        <taxon>Endopterygota</taxon>
        <taxon>Diptera</taxon>
        <taxon>Nematocera</taxon>
        <taxon>Culicoidea</taxon>
        <taxon>Culicidae</taxon>
        <taxon>Anophelinae</taxon>
        <taxon>Anopheles</taxon>
    </lineage>
</organism>
<proteinExistence type="predicted"/>
<accession>A0A2M4DM25</accession>
<dbReference type="EMBL" id="GGFL01014429">
    <property type="protein sequence ID" value="MBW78607.1"/>
    <property type="molecule type" value="Transcribed_RNA"/>
</dbReference>
<name>A0A2M4DM25_ANODA</name>
<protein>
    <submittedName>
        <fullName evidence="1">Putative secreted protein</fullName>
    </submittedName>
</protein>
<sequence length="102" mass="11160">MPDLLIVVAFAAFTHTPRTTNTTGTRDMVMGCSGAGGFESEITIITIIIITFRVGKSFQHQLKVHYADRLSHLKGHGTTRKRKGTAPQKEVGTHRLTVTLLA</sequence>
<reference evidence="1" key="1">
    <citation type="submission" date="2018-01" db="EMBL/GenBank/DDBJ databases">
        <title>An insight into the sialome of Amazonian anophelines.</title>
        <authorList>
            <person name="Ribeiro J.M."/>
            <person name="Scarpassa V."/>
            <person name="Calvo E."/>
        </authorList>
    </citation>
    <scope>NUCLEOTIDE SEQUENCE</scope>
</reference>